<organism evidence="1 2">
    <name type="scientific">Nitrospira tepida</name>
    <dbReference type="NCBI Taxonomy" id="2973512"/>
    <lineage>
        <taxon>Bacteria</taxon>
        <taxon>Pseudomonadati</taxon>
        <taxon>Nitrospirota</taxon>
        <taxon>Nitrospiria</taxon>
        <taxon>Nitrospirales</taxon>
        <taxon>Nitrospiraceae</taxon>
        <taxon>Nitrospira</taxon>
    </lineage>
</organism>
<dbReference type="KEGG" id="nti:DNFV4_03304"/>
<dbReference type="Proteomes" id="UP001179121">
    <property type="component" value="Chromosome"/>
</dbReference>
<keyword evidence="2" id="KW-1185">Reference proteome</keyword>
<dbReference type="InterPro" id="IPR041854">
    <property type="entry name" value="BFD-like_2Fe2S-bd_dom_sf"/>
</dbReference>
<evidence type="ECO:0000313" key="1">
    <source>
        <dbReference type="EMBL" id="CAI4032874.1"/>
    </source>
</evidence>
<dbReference type="EMBL" id="OX365700">
    <property type="protein sequence ID" value="CAI4032874.1"/>
    <property type="molecule type" value="Genomic_DNA"/>
</dbReference>
<accession>A0AA86N1E9</accession>
<gene>
    <name evidence="1" type="ORF">DNFV4_03304</name>
</gene>
<evidence type="ECO:0000313" key="2">
    <source>
        <dbReference type="Proteomes" id="UP001179121"/>
    </source>
</evidence>
<proteinExistence type="predicted"/>
<dbReference type="RefSeq" id="WP_289269598.1">
    <property type="nucleotide sequence ID" value="NZ_OX365700.1"/>
</dbReference>
<dbReference type="AlphaFoldDB" id="A0AA86N1E9"/>
<reference evidence="1" key="1">
    <citation type="submission" date="2022-10" db="EMBL/GenBank/DDBJ databases">
        <authorList>
            <person name="Koch H."/>
        </authorList>
    </citation>
    <scope>NUCLEOTIDE SEQUENCE</scope>
    <source>
        <strain evidence="1">DNF</strain>
    </source>
</reference>
<protein>
    <submittedName>
        <fullName evidence="1">(2Fe-2S)-binding protein</fullName>
    </submittedName>
</protein>
<sequence length="63" mass="6546">MYVCLCKGLTESDVQQAGRCGQITGAGLIASFGLNDEGCCGRCAENIDDLVQLAAGQLSPFPH</sequence>
<name>A0AA86N1E9_9BACT</name>
<dbReference type="Gene3D" id="1.10.10.1100">
    <property type="entry name" value="BFD-like [2Fe-2S]-binding domain"/>
    <property type="match status" value="1"/>
</dbReference>